<dbReference type="Proteomes" id="UP000243579">
    <property type="component" value="Unassembled WGS sequence"/>
</dbReference>
<evidence type="ECO:0000256" key="13">
    <source>
        <dbReference type="SAM" id="Phobius"/>
    </source>
</evidence>
<evidence type="ECO:0000256" key="8">
    <source>
        <dbReference type="ARBA" id="ARBA00022786"/>
    </source>
</evidence>
<evidence type="ECO:0000256" key="6">
    <source>
        <dbReference type="ARBA" id="ARBA00022723"/>
    </source>
</evidence>
<dbReference type="PANTHER" id="PTHR12313">
    <property type="entry name" value="E3 UBIQUITIN-PROTEIN LIGASE RNF5-RELATED"/>
    <property type="match status" value="1"/>
</dbReference>
<evidence type="ECO:0000313" key="15">
    <source>
        <dbReference type="EMBL" id="OQR94505.1"/>
    </source>
</evidence>
<dbReference type="EMBL" id="JNBR01000361">
    <property type="protein sequence ID" value="OQR94505.1"/>
    <property type="molecule type" value="Genomic_DNA"/>
</dbReference>
<dbReference type="UniPathway" id="UPA00143"/>
<dbReference type="GO" id="GO:0016567">
    <property type="term" value="P:protein ubiquitination"/>
    <property type="evidence" value="ECO:0007669"/>
    <property type="project" value="UniProtKB-UniPathway"/>
</dbReference>
<dbReference type="Gene3D" id="3.30.40.10">
    <property type="entry name" value="Zinc/RING finger domain, C3HC4 (zinc finger)"/>
    <property type="match status" value="1"/>
</dbReference>
<keyword evidence="10 13" id="KW-0472">Membrane</keyword>
<proteinExistence type="predicted"/>
<dbReference type="GO" id="GO:0005783">
    <property type="term" value="C:endoplasmic reticulum"/>
    <property type="evidence" value="ECO:0007669"/>
    <property type="project" value="InterPro"/>
</dbReference>
<name>A0A1V9Z912_ACHHY</name>
<dbReference type="GO" id="GO:0061630">
    <property type="term" value="F:ubiquitin protein ligase activity"/>
    <property type="evidence" value="ECO:0007669"/>
    <property type="project" value="UniProtKB-EC"/>
</dbReference>
<dbReference type="STRING" id="1202772.A0A1V9Z912"/>
<keyword evidence="13" id="KW-0812">Transmembrane</keyword>
<feature type="region of interest" description="Disordered" evidence="12">
    <location>
        <begin position="67"/>
        <end position="93"/>
    </location>
</feature>
<keyword evidence="16" id="KW-1185">Reference proteome</keyword>
<evidence type="ECO:0000313" key="16">
    <source>
        <dbReference type="Proteomes" id="UP000243579"/>
    </source>
</evidence>
<evidence type="ECO:0000259" key="14">
    <source>
        <dbReference type="PROSITE" id="PS50089"/>
    </source>
</evidence>
<dbReference type="EC" id="2.3.2.27" evidence="4"/>
<dbReference type="InterPro" id="IPR001841">
    <property type="entry name" value="Znf_RING"/>
</dbReference>
<evidence type="ECO:0000256" key="9">
    <source>
        <dbReference type="ARBA" id="ARBA00022833"/>
    </source>
</evidence>
<feature type="transmembrane region" description="Helical" evidence="13">
    <location>
        <begin position="156"/>
        <end position="176"/>
    </location>
</feature>
<comment type="subcellular location">
    <subcellularLocation>
        <location evidence="2">Endomembrane system</location>
    </subcellularLocation>
</comment>
<evidence type="ECO:0000256" key="11">
    <source>
        <dbReference type="PROSITE-ProRule" id="PRU00175"/>
    </source>
</evidence>
<keyword evidence="5" id="KW-0808">Transferase</keyword>
<dbReference type="OrthoDB" id="29886at2759"/>
<dbReference type="AlphaFoldDB" id="A0A1V9Z912"/>
<evidence type="ECO:0000256" key="2">
    <source>
        <dbReference type="ARBA" id="ARBA00004308"/>
    </source>
</evidence>
<evidence type="ECO:0000256" key="12">
    <source>
        <dbReference type="SAM" id="MobiDB-lite"/>
    </source>
</evidence>
<dbReference type="GO" id="GO:0006511">
    <property type="term" value="P:ubiquitin-dependent protein catabolic process"/>
    <property type="evidence" value="ECO:0007669"/>
    <property type="project" value="InterPro"/>
</dbReference>
<organism evidence="15 16">
    <name type="scientific">Achlya hypogyna</name>
    <name type="common">Oomycete</name>
    <name type="synonym">Protoachlya hypogyna</name>
    <dbReference type="NCBI Taxonomy" id="1202772"/>
    <lineage>
        <taxon>Eukaryota</taxon>
        <taxon>Sar</taxon>
        <taxon>Stramenopiles</taxon>
        <taxon>Oomycota</taxon>
        <taxon>Saprolegniomycetes</taxon>
        <taxon>Saprolegniales</taxon>
        <taxon>Achlyaceae</taxon>
        <taxon>Achlya</taxon>
    </lineage>
</organism>
<dbReference type="Pfam" id="PF13923">
    <property type="entry name" value="zf-C3HC4_2"/>
    <property type="match status" value="1"/>
</dbReference>
<dbReference type="PROSITE" id="PS50089">
    <property type="entry name" value="ZF_RING_2"/>
    <property type="match status" value="1"/>
</dbReference>
<accession>A0A1V9Z912</accession>
<protein>
    <recommendedName>
        <fullName evidence="4">RING-type E3 ubiquitin transferase</fullName>
        <ecNumber evidence="4">2.3.2.27</ecNumber>
    </recommendedName>
</protein>
<dbReference type="PROSITE" id="PS00518">
    <property type="entry name" value="ZF_RING_1"/>
    <property type="match status" value="1"/>
</dbReference>
<evidence type="ECO:0000256" key="5">
    <source>
        <dbReference type="ARBA" id="ARBA00022679"/>
    </source>
</evidence>
<sequence length="177" mass="19130">MDGAASDFDCNICIDRVKEPVVTLCGHLYCWPCLFQWIANHNDCPVCKAGVTSENVIPVYGRGANSVDPRTVKGTDGIPNRPRGQRPEPSLRRRHVQEPEALVGPPGQEAAFSPLIGFFPSLFGLQFQSAATAGMPTGNLQASPLTAAELQQQVQFAFLSKMLLFVGTAVMLGLILF</sequence>
<keyword evidence="8" id="KW-0833">Ubl conjugation pathway</keyword>
<comment type="catalytic activity">
    <reaction evidence="1">
        <text>S-ubiquitinyl-[E2 ubiquitin-conjugating enzyme]-L-cysteine + [acceptor protein]-L-lysine = [E2 ubiquitin-conjugating enzyme]-L-cysteine + N(6)-ubiquitinyl-[acceptor protein]-L-lysine.</text>
        <dbReference type="EC" id="2.3.2.27"/>
    </reaction>
</comment>
<reference evidence="15 16" key="1">
    <citation type="journal article" date="2014" name="Genome Biol. Evol.">
        <title>The secreted proteins of Achlya hypogyna and Thraustotheca clavata identify the ancestral oomycete secretome and reveal gene acquisitions by horizontal gene transfer.</title>
        <authorList>
            <person name="Misner I."/>
            <person name="Blouin N."/>
            <person name="Leonard G."/>
            <person name="Richards T.A."/>
            <person name="Lane C.E."/>
        </authorList>
    </citation>
    <scope>NUCLEOTIDE SEQUENCE [LARGE SCALE GENOMIC DNA]</scope>
    <source>
        <strain evidence="15 16">ATCC 48635</strain>
    </source>
</reference>
<keyword evidence="6" id="KW-0479">Metal-binding</keyword>
<comment type="caution">
    <text evidence="15">The sequence shown here is derived from an EMBL/GenBank/DDBJ whole genome shotgun (WGS) entry which is preliminary data.</text>
</comment>
<gene>
    <name evidence="15" type="ORF">ACHHYP_01257</name>
</gene>
<evidence type="ECO:0000256" key="1">
    <source>
        <dbReference type="ARBA" id="ARBA00000900"/>
    </source>
</evidence>
<dbReference type="GO" id="GO:0008270">
    <property type="term" value="F:zinc ion binding"/>
    <property type="evidence" value="ECO:0007669"/>
    <property type="project" value="UniProtKB-KW"/>
</dbReference>
<dbReference type="InterPro" id="IPR045103">
    <property type="entry name" value="RNF5/RNF185-like"/>
</dbReference>
<evidence type="ECO:0000256" key="7">
    <source>
        <dbReference type="ARBA" id="ARBA00022771"/>
    </source>
</evidence>
<keyword evidence="13" id="KW-1133">Transmembrane helix</keyword>
<keyword evidence="7 11" id="KW-0863">Zinc-finger</keyword>
<comment type="pathway">
    <text evidence="3">Protein modification; protein ubiquitination.</text>
</comment>
<feature type="domain" description="RING-type" evidence="14">
    <location>
        <begin position="10"/>
        <end position="48"/>
    </location>
</feature>
<dbReference type="SUPFAM" id="SSF57850">
    <property type="entry name" value="RING/U-box"/>
    <property type="match status" value="1"/>
</dbReference>
<dbReference type="SMART" id="SM00184">
    <property type="entry name" value="RING"/>
    <property type="match status" value="1"/>
</dbReference>
<dbReference type="InterPro" id="IPR017907">
    <property type="entry name" value="Znf_RING_CS"/>
</dbReference>
<keyword evidence="9" id="KW-0862">Zinc</keyword>
<dbReference type="InterPro" id="IPR013083">
    <property type="entry name" value="Znf_RING/FYVE/PHD"/>
</dbReference>
<evidence type="ECO:0000256" key="10">
    <source>
        <dbReference type="ARBA" id="ARBA00023136"/>
    </source>
</evidence>
<evidence type="ECO:0000256" key="3">
    <source>
        <dbReference type="ARBA" id="ARBA00004906"/>
    </source>
</evidence>
<evidence type="ECO:0000256" key="4">
    <source>
        <dbReference type="ARBA" id="ARBA00012483"/>
    </source>
</evidence>